<evidence type="ECO:0000313" key="4">
    <source>
        <dbReference type="EMBL" id="NYH80365.1"/>
    </source>
</evidence>
<feature type="region of interest" description="Disordered" evidence="1">
    <location>
        <begin position="124"/>
        <end position="157"/>
    </location>
</feature>
<evidence type="ECO:0008006" key="6">
    <source>
        <dbReference type="Google" id="ProtNLM"/>
    </source>
</evidence>
<keyword evidence="5" id="KW-1185">Reference proteome</keyword>
<feature type="region of interest" description="Disordered" evidence="1">
    <location>
        <begin position="319"/>
        <end position="575"/>
    </location>
</feature>
<comment type="caution">
    <text evidence="4">The sequence shown here is derived from an EMBL/GenBank/DDBJ whole genome shotgun (WGS) entry which is preliminary data.</text>
</comment>
<dbReference type="PROSITE" id="PS51996">
    <property type="entry name" value="TR_MART"/>
    <property type="match status" value="1"/>
</dbReference>
<dbReference type="SUPFAM" id="SSF56399">
    <property type="entry name" value="ADP-ribosylation"/>
    <property type="match status" value="1"/>
</dbReference>
<name>A0A852Z4X3_9ACTN</name>
<evidence type="ECO:0000256" key="1">
    <source>
        <dbReference type="SAM" id="MobiDB-lite"/>
    </source>
</evidence>
<feature type="domain" description="ADP ribosyltransferase" evidence="2">
    <location>
        <begin position="592"/>
        <end position="750"/>
    </location>
</feature>
<accession>A0A852Z4X3</accession>
<dbReference type="Gene3D" id="3.90.176.10">
    <property type="entry name" value="Toxin ADP-ribosyltransferase, Chain A, domain 1"/>
    <property type="match status" value="1"/>
</dbReference>
<dbReference type="EMBL" id="JACBYW010000007">
    <property type="protein sequence ID" value="NYH80365.1"/>
    <property type="molecule type" value="Genomic_DNA"/>
</dbReference>
<feature type="compositionally biased region" description="Low complexity" evidence="1">
    <location>
        <begin position="379"/>
        <end position="389"/>
    </location>
</feature>
<dbReference type="Proteomes" id="UP000548304">
    <property type="component" value="Unassembled WGS sequence"/>
</dbReference>
<dbReference type="InterPro" id="IPR036689">
    <property type="entry name" value="ESAT-6-like_sf"/>
</dbReference>
<dbReference type="InterPro" id="IPR003540">
    <property type="entry name" value="ADP-ribosyltransferase"/>
</dbReference>
<evidence type="ECO:0000259" key="3">
    <source>
        <dbReference type="Pfam" id="PF21725"/>
    </source>
</evidence>
<dbReference type="GO" id="GO:0005576">
    <property type="term" value="C:extracellular region"/>
    <property type="evidence" value="ECO:0007669"/>
    <property type="project" value="InterPro"/>
</dbReference>
<feature type="compositionally biased region" description="Basic and acidic residues" evidence="1">
    <location>
        <begin position="544"/>
        <end position="569"/>
    </location>
</feature>
<evidence type="ECO:0000259" key="2">
    <source>
        <dbReference type="Pfam" id="PF03496"/>
    </source>
</evidence>
<protein>
    <recommendedName>
        <fullName evidence="6">ADP ribosyltransferase domain-containing protein</fullName>
    </recommendedName>
</protein>
<feature type="domain" description="Putative T7SS secretion signal" evidence="3">
    <location>
        <begin position="36"/>
        <end position="196"/>
    </location>
</feature>
<reference evidence="4 5" key="1">
    <citation type="submission" date="2020-07" db="EMBL/GenBank/DDBJ databases">
        <title>Genomic Encyclopedia of Type Strains, Phase III (KMG-III): the genomes of soil and plant-associated and newly described type strains.</title>
        <authorList>
            <person name="Whitman W."/>
        </authorList>
    </citation>
    <scope>NUCLEOTIDE SEQUENCE [LARGE SCALE GENOMIC DNA]</scope>
    <source>
        <strain evidence="4 5">CECT 8576</strain>
    </source>
</reference>
<dbReference type="InterPro" id="IPR049082">
    <property type="entry name" value="T7SS_signal"/>
</dbReference>
<dbReference type="Pfam" id="PF21725">
    <property type="entry name" value="T7SS_signal"/>
    <property type="match status" value="1"/>
</dbReference>
<evidence type="ECO:0000313" key="5">
    <source>
        <dbReference type="Proteomes" id="UP000548304"/>
    </source>
</evidence>
<dbReference type="Pfam" id="PF03496">
    <property type="entry name" value="ADPrib_exo_Tox"/>
    <property type="match status" value="1"/>
</dbReference>
<dbReference type="SUPFAM" id="SSF140453">
    <property type="entry name" value="EsxAB dimer-like"/>
    <property type="match status" value="1"/>
</dbReference>
<dbReference type="AlphaFoldDB" id="A0A852Z4X3"/>
<proteinExistence type="predicted"/>
<organism evidence="4 5">
    <name type="scientific">Actinopolyspora biskrensis</name>
    <dbReference type="NCBI Taxonomy" id="1470178"/>
    <lineage>
        <taxon>Bacteria</taxon>
        <taxon>Bacillati</taxon>
        <taxon>Actinomycetota</taxon>
        <taxon>Actinomycetes</taxon>
        <taxon>Actinopolysporales</taxon>
        <taxon>Actinopolysporaceae</taxon>
        <taxon>Actinopolyspora</taxon>
    </lineage>
</organism>
<feature type="compositionally biased region" description="Pro residues" evidence="1">
    <location>
        <begin position="395"/>
        <end position="409"/>
    </location>
</feature>
<sequence>MVSNTSSLGADWNALKERIGDWGQSIGQAVGLVDGEVIPGDPDKLVEMAGHFRAMGKAFDQAGNGFRAITTDGWQGDAAEAARDYLDQSPKKWLTAADAFTDAGKALDEYAQVLRRAKKDAAAAKENLEQAKQDAENEAEQNNRSTGPPGACRQPTAERIRANQDLIDRARQNVRSAAQDATAVLGRVSGDAPDRPGWMARARKNLVDSFEVAGRVVGSVVEGVGSAAVETYKGLRTMNPGDSWNKTHPMIYTARMKSMGEAIVTDPYGTLKQSVDINGWKNDPGKSVGSLIPSLIGTAAGGSGIAAKVGSGLGKVGKTAGKLDDVPTGPVGKHVPDGNSRPSGPDSGNEPKQPPQRPERPQDHGPPSGPGSQGPPNGPGSQPNQPFGPGSQGPPSGPQQPPGPNPPPWARTDGPPSDPGQPPSGPSHGPPNGPDSQPDQPFGPGSQPDQPFGPGSQPDRPFGPGAQSDQPSPPDSGAGPQPHPDLTDKVGSPHTPEDGPTRPSPPNGPEVPHSPESDSPDPSGPDGPGQSRIDSPDDGTPEPGGRHHDDGDQGPGDKGDEEYRRRVETRYGTSWDEAVADLRADHPELDHLPDEEAMAVRRYVGGDASTINDTLRNGDAIDREYMSREVEHLREGLDKLPGHTPTPDNPVVYRNLHVSPEELPKLLERYTPGETVEEAGFTSASKEIPPEMFGDQPGFKRVEMVIDEPEHAADLEKINPDEREVLWKNDNQFTVNDVRQTSEGSWQIHLTDAGSKGE</sequence>
<feature type="compositionally biased region" description="Pro residues" evidence="1">
    <location>
        <begin position="416"/>
        <end position="433"/>
    </location>
</feature>
<gene>
    <name evidence="4" type="ORF">FHR84_003722</name>
</gene>
<feature type="compositionally biased region" description="Basic and acidic residues" evidence="1">
    <location>
        <begin position="124"/>
        <end position="135"/>
    </location>
</feature>
<dbReference type="RefSeq" id="WP_179536722.1">
    <property type="nucleotide sequence ID" value="NZ_JACBYW010000007.1"/>
</dbReference>